<dbReference type="Proteomes" id="UP000692954">
    <property type="component" value="Unassembled WGS sequence"/>
</dbReference>
<keyword evidence="4" id="KW-1185">Reference proteome</keyword>
<feature type="compositionally biased region" description="Low complexity" evidence="1">
    <location>
        <begin position="367"/>
        <end position="384"/>
    </location>
</feature>
<organism evidence="3 4">
    <name type="scientific">Paramecium sonneborni</name>
    <dbReference type="NCBI Taxonomy" id="65129"/>
    <lineage>
        <taxon>Eukaryota</taxon>
        <taxon>Sar</taxon>
        <taxon>Alveolata</taxon>
        <taxon>Ciliophora</taxon>
        <taxon>Intramacronucleata</taxon>
        <taxon>Oligohymenophorea</taxon>
        <taxon>Peniculida</taxon>
        <taxon>Parameciidae</taxon>
        <taxon>Paramecium</taxon>
    </lineage>
</organism>
<protein>
    <recommendedName>
        <fullName evidence="2">Protein kinase domain-containing protein</fullName>
    </recommendedName>
</protein>
<dbReference type="GO" id="GO:0005524">
    <property type="term" value="F:ATP binding"/>
    <property type="evidence" value="ECO:0007669"/>
    <property type="project" value="InterPro"/>
</dbReference>
<evidence type="ECO:0000313" key="4">
    <source>
        <dbReference type="Proteomes" id="UP000692954"/>
    </source>
</evidence>
<dbReference type="PANTHER" id="PTHR44305">
    <property type="entry name" value="SI:DKEY-192D15.2-RELATED"/>
    <property type="match status" value="1"/>
</dbReference>
<dbReference type="GO" id="GO:0004672">
    <property type="term" value="F:protein kinase activity"/>
    <property type="evidence" value="ECO:0007669"/>
    <property type="project" value="InterPro"/>
</dbReference>
<reference evidence="3" key="1">
    <citation type="submission" date="2021-01" db="EMBL/GenBank/DDBJ databases">
        <authorList>
            <consortium name="Genoscope - CEA"/>
            <person name="William W."/>
        </authorList>
    </citation>
    <scope>NUCLEOTIDE SEQUENCE</scope>
</reference>
<dbReference type="OrthoDB" id="289468at2759"/>
<feature type="region of interest" description="Disordered" evidence="1">
    <location>
        <begin position="361"/>
        <end position="394"/>
    </location>
</feature>
<accession>A0A8S1L765</accession>
<evidence type="ECO:0000256" key="1">
    <source>
        <dbReference type="SAM" id="MobiDB-lite"/>
    </source>
</evidence>
<dbReference type="AlphaFoldDB" id="A0A8S1L765"/>
<dbReference type="InterPro" id="IPR053083">
    <property type="entry name" value="TF_kinase-domain_protein"/>
</dbReference>
<gene>
    <name evidence="3" type="ORF">PSON_ATCC_30995.1.T0180259</name>
</gene>
<evidence type="ECO:0000259" key="2">
    <source>
        <dbReference type="PROSITE" id="PS50011"/>
    </source>
</evidence>
<dbReference type="SMART" id="SM00220">
    <property type="entry name" value="S_TKc"/>
    <property type="match status" value="1"/>
</dbReference>
<comment type="caution">
    <text evidence="3">The sequence shown here is derived from an EMBL/GenBank/DDBJ whole genome shotgun (WGS) entry which is preliminary data.</text>
</comment>
<feature type="domain" description="Protein kinase" evidence="2">
    <location>
        <begin position="16"/>
        <end position="255"/>
    </location>
</feature>
<proteinExistence type="predicted"/>
<dbReference type="Pfam" id="PF00069">
    <property type="entry name" value="Pkinase"/>
    <property type="match status" value="1"/>
</dbReference>
<dbReference type="InterPro" id="IPR000719">
    <property type="entry name" value="Prot_kinase_dom"/>
</dbReference>
<dbReference type="EMBL" id="CAJJDN010000018">
    <property type="protein sequence ID" value="CAD8063970.1"/>
    <property type="molecule type" value="Genomic_DNA"/>
</dbReference>
<dbReference type="PANTHER" id="PTHR44305:SF24">
    <property type="entry name" value="TYROSINE-PROTEIN KINASE C03B1.5-RELATED"/>
    <property type="match status" value="1"/>
</dbReference>
<feature type="compositionally biased region" description="Polar residues" evidence="1">
    <location>
        <begin position="385"/>
        <end position="394"/>
    </location>
</feature>
<name>A0A8S1L765_9CILI</name>
<sequence length="471" mass="55554">MTQLLKKNIESLYPQFSVTEILRQNVYKKTIILRRGNKNYILRLFNLEGINKEKVTSIIKILNKLSRKNNAHVVKFYEASHDVDNTYLGVISEYIECQFQCPLQEKEILIILIQLCSALSLFHPKRPHAKILLSNLFSLDKNAILGEMNILYYLHPEEYLDIYLLAPEFAKQKIYDCKSDIWMLGFLIYQFMFKEAPFKANNINVLHKQILKGLKFTYNPQYSLNMNNLLRIMLCYDPDLRPTIDSIRTFAETALISQEKIDIFKLLPKYKLEQIVLHKKREERKPQQIDNQIYLNEDLQKYPSFRPSKVLKTFKKILSPSPSPKHIVVNFTEKNESSINNQTQPQQHHFSYLEKLDSKKNLSTTGKNSHQSQKQINQSQQGISHSYQQSQQNTSYPVQLPKVLQFQYSKIKFRQEMTPKKEFDESNQEQPIAKYAQLPQKINPIPIKKSPPKMLFHQYQDTVLRSFSQRQ</sequence>
<evidence type="ECO:0000313" key="3">
    <source>
        <dbReference type="EMBL" id="CAD8063970.1"/>
    </source>
</evidence>
<dbReference type="PROSITE" id="PS50011">
    <property type="entry name" value="PROTEIN_KINASE_DOM"/>
    <property type="match status" value="1"/>
</dbReference>